<keyword evidence="3" id="KW-1003">Cell membrane</keyword>
<feature type="transmembrane region" description="Helical" evidence="9">
    <location>
        <begin position="25"/>
        <end position="46"/>
    </location>
</feature>
<dbReference type="Pfam" id="PF07690">
    <property type="entry name" value="MFS_1"/>
    <property type="match status" value="1"/>
</dbReference>
<comment type="similarity">
    <text evidence="7">Belongs to the major facilitator superfamily. Drug:H(+) antiporter-3 (DHA3) (TC 2.A.1.21) family.</text>
</comment>
<evidence type="ECO:0000256" key="2">
    <source>
        <dbReference type="ARBA" id="ARBA00022448"/>
    </source>
</evidence>
<feature type="transmembrane region" description="Helical" evidence="9">
    <location>
        <begin position="85"/>
        <end position="106"/>
    </location>
</feature>
<dbReference type="NCBIfam" id="NF007792">
    <property type="entry name" value="PRK10489.1"/>
    <property type="match status" value="1"/>
</dbReference>
<dbReference type="PANTHER" id="PTHR23513">
    <property type="entry name" value="INTEGRAL MEMBRANE EFFLUX PROTEIN-RELATED"/>
    <property type="match status" value="1"/>
</dbReference>
<evidence type="ECO:0000256" key="7">
    <source>
        <dbReference type="ARBA" id="ARBA00038075"/>
    </source>
</evidence>
<proteinExistence type="inferred from homology"/>
<feature type="transmembrane region" description="Helical" evidence="9">
    <location>
        <begin position="357"/>
        <end position="376"/>
    </location>
</feature>
<sequence>MMSVFSLGVLNVAVPVQIHTLTGASFPVSLALALDGLGTFLGLLTGGVTADRYDRRRLILSARFLCGIGFLVLTLNAFLVHPVLLLIYAVAFWDGFFGGISMTALMAAFPSLVEEKDLAVAGALSMLTTRIGAILAPLVGGLLIATQGVAANYLLAGIGTIATVIPLFSLPVLRPDPAMSDMASAHPIEALGDGMKFLVTHPVIAGVILIGTVQSMCSAIRVVFPGLAEGLKAGPTAIGAMYAAVPAGAMLGALCGSSFANGATPIRVLITAAALCCLVVSSLGMLPHTALLLPALLVVGVASSITALLQFTTVQRQTPDHMRGRVSAVWSMQDVVSDSVGTVALGVLVALSGLPHALLIFGVSLTVILLGAAVGMKKSISESHNNGP</sequence>
<evidence type="ECO:0000256" key="1">
    <source>
        <dbReference type="ARBA" id="ARBA00004651"/>
    </source>
</evidence>
<organism evidence="11 12">
    <name type="scientific">Asaia lannensis NBRC 102526</name>
    <dbReference type="NCBI Taxonomy" id="1307926"/>
    <lineage>
        <taxon>Bacteria</taxon>
        <taxon>Pseudomonadati</taxon>
        <taxon>Pseudomonadota</taxon>
        <taxon>Alphaproteobacteria</taxon>
        <taxon>Acetobacterales</taxon>
        <taxon>Acetobacteraceae</taxon>
        <taxon>Asaia</taxon>
    </lineage>
</organism>
<keyword evidence="5 9" id="KW-1133">Transmembrane helix</keyword>
<feature type="transmembrane region" description="Helical" evidence="9">
    <location>
        <begin position="268"/>
        <end position="286"/>
    </location>
</feature>
<accession>A0ABT1CJG5</accession>
<gene>
    <name evidence="11" type="primary">entS</name>
    <name evidence="11" type="ORF">NF685_13255</name>
</gene>
<evidence type="ECO:0000256" key="6">
    <source>
        <dbReference type="ARBA" id="ARBA00023136"/>
    </source>
</evidence>
<feature type="transmembrane region" description="Helical" evidence="9">
    <location>
        <begin position="292"/>
        <end position="314"/>
    </location>
</feature>
<keyword evidence="4 9" id="KW-0812">Transmembrane</keyword>
<evidence type="ECO:0000313" key="12">
    <source>
        <dbReference type="Proteomes" id="UP001523401"/>
    </source>
</evidence>
<name>A0ABT1CJG5_9PROT</name>
<dbReference type="InterPro" id="IPR011701">
    <property type="entry name" value="MFS"/>
</dbReference>
<evidence type="ECO:0000256" key="4">
    <source>
        <dbReference type="ARBA" id="ARBA00022692"/>
    </source>
</evidence>
<evidence type="ECO:0000256" key="9">
    <source>
        <dbReference type="SAM" id="Phobius"/>
    </source>
</evidence>
<evidence type="ECO:0000256" key="5">
    <source>
        <dbReference type="ARBA" id="ARBA00022989"/>
    </source>
</evidence>
<comment type="subcellular location">
    <subcellularLocation>
        <location evidence="1">Cell membrane</location>
        <topology evidence="1">Multi-pass membrane protein</topology>
    </subcellularLocation>
</comment>
<keyword evidence="6 9" id="KW-0472">Membrane</keyword>
<dbReference type="EMBL" id="JAMXQU010000013">
    <property type="protein sequence ID" value="MCO6161002.1"/>
    <property type="molecule type" value="Genomic_DNA"/>
</dbReference>
<dbReference type="Gene3D" id="1.20.1250.20">
    <property type="entry name" value="MFS general substrate transporter like domains"/>
    <property type="match status" value="1"/>
</dbReference>
<feature type="domain" description="Major facilitator superfamily (MFS) profile" evidence="10">
    <location>
        <begin position="1"/>
        <end position="380"/>
    </location>
</feature>
<evidence type="ECO:0000256" key="8">
    <source>
        <dbReference type="ARBA" id="ARBA00040914"/>
    </source>
</evidence>
<reference evidence="11 12" key="1">
    <citation type="submission" date="2022-06" db="EMBL/GenBank/DDBJ databases">
        <title>Whole-genome of Asaia lannensis strain LMG 27011T.</title>
        <authorList>
            <person name="Sombolestani A."/>
        </authorList>
    </citation>
    <scope>NUCLEOTIDE SEQUENCE [LARGE SCALE GENOMIC DNA]</scope>
    <source>
        <strain evidence="11 12">NBRC 102526</strain>
    </source>
</reference>
<feature type="transmembrane region" description="Helical" evidence="9">
    <location>
        <begin position="58"/>
        <end position="79"/>
    </location>
</feature>
<protein>
    <recommendedName>
        <fullName evidence="8">Multidrug efflux pump Tap</fullName>
    </recommendedName>
</protein>
<evidence type="ECO:0000256" key="3">
    <source>
        <dbReference type="ARBA" id="ARBA00022475"/>
    </source>
</evidence>
<evidence type="ECO:0000259" key="10">
    <source>
        <dbReference type="PROSITE" id="PS50850"/>
    </source>
</evidence>
<keyword evidence="2" id="KW-0813">Transport</keyword>
<feature type="transmembrane region" description="Helical" evidence="9">
    <location>
        <begin position="118"/>
        <end position="144"/>
    </location>
</feature>
<evidence type="ECO:0000313" key="11">
    <source>
        <dbReference type="EMBL" id="MCO6161002.1"/>
    </source>
</evidence>
<dbReference type="PROSITE" id="PS50850">
    <property type="entry name" value="MFS"/>
    <property type="match status" value="1"/>
</dbReference>
<feature type="transmembrane region" description="Helical" evidence="9">
    <location>
        <begin position="150"/>
        <end position="173"/>
    </location>
</feature>
<comment type="caution">
    <text evidence="11">The sequence shown here is derived from an EMBL/GenBank/DDBJ whole genome shotgun (WGS) entry which is preliminary data.</text>
</comment>
<dbReference type="InterPro" id="IPR020846">
    <property type="entry name" value="MFS_dom"/>
</dbReference>
<keyword evidence="12" id="KW-1185">Reference proteome</keyword>
<feature type="transmembrane region" description="Helical" evidence="9">
    <location>
        <begin position="203"/>
        <end position="224"/>
    </location>
</feature>
<dbReference type="CDD" id="cd06173">
    <property type="entry name" value="MFS_MefA_like"/>
    <property type="match status" value="1"/>
</dbReference>
<feature type="transmembrane region" description="Helical" evidence="9">
    <location>
        <begin position="236"/>
        <end position="256"/>
    </location>
</feature>
<dbReference type="PANTHER" id="PTHR23513:SF9">
    <property type="entry name" value="ENTEROBACTIN EXPORTER ENTS"/>
    <property type="match status" value="1"/>
</dbReference>
<dbReference type="InterPro" id="IPR036259">
    <property type="entry name" value="MFS_trans_sf"/>
</dbReference>
<dbReference type="SUPFAM" id="SSF103473">
    <property type="entry name" value="MFS general substrate transporter"/>
    <property type="match status" value="1"/>
</dbReference>
<dbReference type="Proteomes" id="UP001523401">
    <property type="component" value="Unassembled WGS sequence"/>
</dbReference>